<protein>
    <submittedName>
        <fullName evidence="2">Uncharacterized protein</fullName>
    </submittedName>
</protein>
<comment type="caution">
    <text evidence="2">The sequence shown here is derived from an EMBL/GenBank/DDBJ whole genome shotgun (WGS) entry which is preliminary data.</text>
</comment>
<reference evidence="2 3" key="1">
    <citation type="journal article" date="2018" name="Sci. Rep.">
        <title>Genomic signatures of local adaptation to the degree of environmental predictability in rotifers.</title>
        <authorList>
            <person name="Franch-Gras L."/>
            <person name="Hahn C."/>
            <person name="Garcia-Roger E.M."/>
            <person name="Carmona M.J."/>
            <person name="Serra M."/>
            <person name="Gomez A."/>
        </authorList>
    </citation>
    <scope>NUCLEOTIDE SEQUENCE [LARGE SCALE GENOMIC DNA]</scope>
    <source>
        <strain evidence="2">HYR1</strain>
    </source>
</reference>
<evidence type="ECO:0000313" key="2">
    <source>
        <dbReference type="EMBL" id="RMZ94098.1"/>
    </source>
</evidence>
<evidence type="ECO:0000313" key="3">
    <source>
        <dbReference type="Proteomes" id="UP000276133"/>
    </source>
</evidence>
<organism evidence="2 3">
    <name type="scientific">Brachionus plicatilis</name>
    <name type="common">Marine rotifer</name>
    <name type="synonym">Brachionus muelleri</name>
    <dbReference type="NCBI Taxonomy" id="10195"/>
    <lineage>
        <taxon>Eukaryota</taxon>
        <taxon>Metazoa</taxon>
        <taxon>Spiralia</taxon>
        <taxon>Gnathifera</taxon>
        <taxon>Rotifera</taxon>
        <taxon>Eurotatoria</taxon>
        <taxon>Monogononta</taxon>
        <taxon>Pseudotrocha</taxon>
        <taxon>Ploima</taxon>
        <taxon>Brachionidae</taxon>
        <taxon>Brachionus</taxon>
    </lineage>
</organism>
<dbReference type="EMBL" id="REGN01013301">
    <property type="protein sequence ID" value="RMZ94098.1"/>
    <property type="molecule type" value="Genomic_DNA"/>
</dbReference>
<keyword evidence="1" id="KW-0812">Transmembrane</keyword>
<sequence length="476" mass="54978">MKRNKIGEKSVILVNELAHAKKMLKAFEMSHLVFLQINSMDVKKMLLIMILLMLAGPTMPINYCMNYLPYCDCRSSERIECTNFDSFDSLDFKQPIKKKMSNLKQYYLMKIEPKSALKFDHSFSLNHLNLDMNKFQFILNNIKTFELTANPFHNHSLLASLAVISINNSSFSFVYRGNQFNWLCDLVIKDSQLNPVFSSFKSLYLGYSSSVDFSSPICPAIFKNSNLDSLFMTNLSVDNMPSFISVHDPDISVNSRIRSLHIQSSQIGLDTSLLDKHVFKYTQKISIEFSNLTHIQTNVFTGLAHLRHINLWLFNFDHLIHSIGLEWLNGLNHELKLFYDANLLDQEFKKMKAFVLKKQVTIEFRDESGSYGYPEQDFCKFKNFPHSRLVFPLIQSNAKLNCTCTMLWLLQFWRFANMDMRTSSVESCFNGATIFDLLVIRCRFSDRLRLCANGTRQSGSNGSRALSAALTLLKYF</sequence>
<proteinExistence type="predicted"/>
<dbReference type="Proteomes" id="UP000276133">
    <property type="component" value="Unassembled WGS sequence"/>
</dbReference>
<keyword evidence="1" id="KW-1133">Transmembrane helix</keyword>
<accession>A0A3M7P4U1</accession>
<dbReference type="AlphaFoldDB" id="A0A3M7P4U1"/>
<dbReference type="OrthoDB" id="10422673at2759"/>
<keyword evidence="1" id="KW-0472">Membrane</keyword>
<name>A0A3M7P4U1_BRAPC</name>
<evidence type="ECO:0000256" key="1">
    <source>
        <dbReference type="SAM" id="Phobius"/>
    </source>
</evidence>
<keyword evidence="3" id="KW-1185">Reference proteome</keyword>
<gene>
    <name evidence="2" type="ORF">BpHYR1_016171</name>
</gene>
<feature type="transmembrane region" description="Helical" evidence="1">
    <location>
        <begin position="45"/>
        <end position="63"/>
    </location>
</feature>